<dbReference type="GO" id="GO:0047244">
    <property type="term" value="F:N-acetylglucosaminyldiphosphoundecaprenol N-acetyl-beta-D-mannosaminyltransferase activity"/>
    <property type="evidence" value="ECO:0007669"/>
    <property type="project" value="UniProtKB-EC"/>
</dbReference>
<dbReference type="CDD" id="cd06533">
    <property type="entry name" value="Glyco_transf_WecG_TagA"/>
    <property type="match status" value="1"/>
</dbReference>
<evidence type="ECO:0000256" key="1">
    <source>
        <dbReference type="ARBA" id="ARBA00022676"/>
    </source>
</evidence>
<dbReference type="AlphaFoldDB" id="A0A1Y5YYB5"/>
<sequence>MERYHFLGIEIDAFTIETINQKIDEIIKKENKNLIANHNLHSIYLYHKDDNLKRFYQKTEYNHADGMSLVLLGKLFGYGLSRENRVTYVDWIYPLMELAEKENWKVMFIGSKPGVGEIAVGKIQKKFPNLKMQSHHGYFDRTTRSTENKDVLKRIEEFQPQILLVGMGMPIQEEWIYKNYDDISANVILPCGACMDYIAEQIPTPPRWIGKVGLEWFYRLLSEPRRLWKRYLVEPWFILWLVIRELFKKA</sequence>
<keyword evidence="1 3" id="KW-0328">Glycosyltransferase</keyword>
<dbReference type="EMBL" id="FWZD01000028">
    <property type="protein sequence ID" value="SMD72740.1"/>
    <property type="molecule type" value="Genomic_DNA"/>
</dbReference>
<gene>
    <name evidence="3" type="primary">tagA_2</name>
    <name evidence="3" type="ORF">BACERE00185_00640</name>
</gene>
<proteinExistence type="predicted"/>
<evidence type="ECO:0000256" key="2">
    <source>
        <dbReference type="ARBA" id="ARBA00022679"/>
    </source>
</evidence>
<evidence type="ECO:0000313" key="4">
    <source>
        <dbReference type="Proteomes" id="UP000194439"/>
    </source>
</evidence>
<keyword evidence="2 3" id="KW-0808">Transferase</keyword>
<organism evidence="3 4">
    <name type="scientific">Bacillus mobilis</name>
    <dbReference type="NCBI Taxonomy" id="2026190"/>
    <lineage>
        <taxon>Bacteria</taxon>
        <taxon>Bacillati</taxon>
        <taxon>Bacillota</taxon>
        <taxon>Bacilli</taxon>
        <taxon>Bacillales</taxon>
        <taxon>Bacillaceae</taxon>
        <taxon>Bacillus</taxon>
        <taxon>Bacillus cereus group</taxon>
    </lineage>
</organism>
<evidence type="ECO:0000313" key="3">
    <source>
        <dbReference type="EMBL" id="SMD72740.1"/>
    </source>
</evidence>
<dbReference type="RefSeq" id="WP_088027513.1">
    <property type="nucleotide sequence ID" value="NZ_FWZD01000028.1"/>
</dbReference>
<dbReference type="PANTHER" id="PTHR34136">
    <property type="match status" value="1"/>
</dbReference>
<accession>A0A1Y5YYB5</accession>
<dbReference type="EC" id="2.4.1.187" evidence="3"/>
<reference evidence="4" key="1">
    <citation type="submission" date="2017-04" db="EMBL/GenBank/DDBJ databases">
        <authorList>
            <person name="Criscuolo A."/>
        </authorList>
    </citation>
    <scope>NUCLEOTIDE SEQUENCE [LARGE SCALE GENOMIC DNA]</scope>
</reference>
<name>A0A1Y5YYB5_9BACI</name>
<dbReference type="Pfam" id="PF03808">
    <property type="entry name" value="Glyco_tran_WecG"/>
    <property type="match status" value="1"/>
</dbReference>
<dbReference type="NCBIfam" id="TIGR00696">
    <property type="entry name" value="wecG_tagA_cpsF"/>
    <property type="match status" value="1"/>
</dbReference>
<dbReference type="Proteomes" id="UP000194439">
    <property type="component" value="Unassembled WGS sequence"/>
</dbReference>
<dbReference type="InterPro" id="IPR004629">
    <property type="entry name" value="WecG_TagA_CpsF"/>
</dbReference>
<dbReference type="PANTHER" id="PTHR34136:SF1">
    <property type="entry name" value="UDP-N-ACETYL-D-MANNOSAMINURONIC ACID TRANSFERASE"/>
    <property type="match status" value="1"/>
</dbReference>
<protein>
    <submittedName>
        <fullName evidence="3">Putative N-acetylmannosaminyltransferase</fullName>
        <ecNumber evidence="3">2.4.1.187</ecNumber>
    </submittedName>
</protein>